<organism evidence="3 4">
    <name type="scientific">Lagenidium giganteum</name>
    <dbReference type="NCBI Taxonomy" id="4803"/>
    <lineage>
        <taxon>Eukaryota</taxon>
        <taxon>Sar</taxon>
        <taxon>Stramenopiles</taxon>
        <taxon>Oomycota</taxon>
        <taxon>Peronosporomycetes</taxon>
        <taxon>Pythiales</taxon>
        <taxon>Pythiaceae</taxon>
    </lineage>
</organism>
<evidence type="ECO:0000313" key="4">
    <source>
        <dbReference type="Proteomes" id="UP001146120"/>
    </source>
</evidence>
<protein>
    <recommendedName>
        <fullName evidence="2">BTB domain-containing protein</fullName>
    </recommendedName>
</protein>
<dbReference type="Pfam" id="PF00651">
    <property type="entry name" value="BTB"/>
    <property type="match status" value="1"/>
</dbReference>
<name>A0AAV2ZEP5_9STRA</name>
<comment type="caution">
    <text evidence="3">The sequence shown here is derived from an EMBL/GenBank/DDBJ whole genome shotgun (WGS) entry which is preliminary data.</text>
</comment>
<dbReference type="Proteomes" id="UP001146120">
    <property type="component" value="Unassembled WGS sequence"/>
</dbReference>
<dbReference type="SMART" id="SM00225">
    <property type="entry name" value="BTB"/>
    <property type="match status" value="1"/>
</dbReference>
<proteinExistence type="predicted"/>
<evidence type="ECO:0000256" key="1">
    <source>
        <dbReference type="SAM" id="MobiDB-lite"/>
    </source>
</evidence>
<feature type="region of interest" description="Disordered" evidence="1">
    <location>
        <begin position="1"/>
        <end position="31"/>
    </location>
</feature>
<dbReference type="Gene3D" id="1.25.40.420">
    <property type="match status" value="1"/>
</dbReference>
<dbReference type="PROSITE" id="PS50097">
    <property type="entry name" value="BTB"/>
    <property type="match status" value="1"/>
</dbReference>
<dbReference type="InterPro" id="IPR029071">
    <property type="entry name" value="Ubiquitin-like_domsf"/>
</dbReference>
<reference evidence="3" key="2">
    <citation type="journal article" date="2023" name="Microbiol Resour">
        <title>Decontamination and Annotation of the Draft Genome Sequence of the Oomycete Lagenidium giganteum ARSEF 373.</title>
        <authorList>
            <person name="Morgan W.R."/>
            <person name="Tartar A."/>
        </authorList>
    </citation>
    <scope>NUCLEOTIDE SEQUENCE</scope>
    <source>
        <strain evidence="3">ARSEF 373</strain>
    </source>
</reference>
<dbReference type="SUPFAM" id="SSF54695">
    <property type="entry name" value="POZ domain"/>
    <property type="match status" value="1"/>
</dbReference>
<dbReference type="PANTHER" id="PTHR24413">
    <property type="entry name" value="SPECKLE-TYPE POZ PROTEIN"/>
    <property type="match status" value="1"/>
</dbReference>
<dbReference type="SUPFAM" id="SSF54236">
    <property type="entry name" value="Ubiquitin-like"/>
    <property type="match status" value="1"/>
</dbReference>
<reference evidence="3" key="1">
    <citation type="submission" date="2022-11" db="EMBL/GenBank/DDBJ databases">
        <authorList>
            <person name="Morgan W.R."/>
            <person name="Tartar A."/>
        </authorList>
    </citation>
    <scope>NUCLEOTIDE SEQUENCE</scope>
    <source>
        <strain evidence="3">ARSEF 373</strain>
    </source>
</reference>
<feature type="compositionally biased region" description="Low complexity" evidence="1">
    <location>
        <begin position="21"/>
        <end position="31"/>
    </location>
</feature>
<feature type="compositionally biased region" description="Polar residues" evidence="1">
    <location>
        <begin position="1"/>
        <end position="10"/>
    </location>
</feature>
<evidence type="ECO:0000313" key="3">
    <source>
        <dbReference type="EMBL" id="DBA04374.1"/>
    </source>
</evidence>
<feature type="non-terminal residue" evidence="3">
    <location>
        <position position="1"/>
    </location>
</feature>
<gene>
    <name evidence="3" type="ORF">N0F65_002136</name>
</gene>
<sequence>ERTVGSSATAPRTAHSDSRRASSVTVATTTSHASTRDSHLLFFAASTPPSVEVTMNRSVRPENVEFTVKAAEDLVLTGKERSIVRVPANNTYSCLMQKTQRFSSLFRHYSKHHGLPREALDFFFTNCLDPEDSPESVHLQKNDIILVRQRVTQVPVSLPLHSDDSYFSTMKQLFLSGEGSDVTFEVGRDKEVIRAHRLILTTRCEIFNAMFRPGAMRESETGIIRIHDHTPDMVSKMLEFLYTNRVADINKLCSTQLIDLLTLAEQYLLMPLKQQCEVAAREILSITNVGRLLCAAEKYNADYLKEFCINFFVENMHEILDDDNFRDELEACPSIALTILKASTRAIATQEPAVKRRRLNMPFEDGDF</sequence>
<keyword evidence="4" id="KW-1185">Reference proteome</keyword>
<dbReference type="InterPro" id="IPR000210">
    <property type="entry name" value="BTB/POZ_dom"/>
</dbReference>
<dbReference type="EMBL" id="DAKRPA010000009">
    <property type="protein sequence ID" value="DBA04374.1"/>
    <property type="molecule type" value="Genomic_DNA"/>
</dbReference>
<dbReference type="AlphaFoldDB" id="A0AAV2ZEP5"/>
<feature type="domain" description="BTB" evidence="2">
    <location>
        <begin position="180"/>
        <end position="250"/>
    </location>
</feature>
<dbReference type="Gene3D" id="3.30.710.10">
    <property type="entry name" value="Potassium Channel Kv1.1, Chain A"/>
    <property type="match status" value="1"/>
</dbReference>
<dbReference type="InterPro" id="IPR011333">
    <property type="entry name" value="SKP1/BTB/POZ_sf"/>
</dbReference>
<dbReference type="Gene3D" id="3.10.20.90">
    <property type="entry name" value="Phosphatidylinositol 3-kinase Catalytic Subunit, Chain A, domain 1"/>
    <property type="match status" value="1"/>
</dbReference>
<evidence type="ECO:0000259" key="2">
    <source>
        <dbReference type="PROSITE" id="PS50097"/>
    </source>
</evidence>
<accession>A0AAV2ZEP5</accession>
<dbReference type="CDD" id="cd01763">
    <property type="entry name" value="Ubl_SUMO_like"/>
    <property type="match status" value="1"/>
</dbReference>